<sequence length="104" mass="11881">MDNIRIFDGKKLSIQAPLPEEKFYLRQVYDAVEKKRPIKFENVVECFSFNFTDKYMNGLAEDLVEALVKLGCVQKEKGGFMEKTVGQKNAGRSFLLSIQKTHGS</sequence>
<dbReference type="AlphaFoldDB" id="A0A9D1AD12"/>
<evidence type="ECO:0000313" key="1">
    <source>
        <dbReference type="EMBL" id="HIR13147.1"/>
    </source>
</evidence>
<proteinExistence type="predicted"/>
<comment type="caution">
    <text evidence="1">The sequence shown here is derived from an EMBL/GenBank/DDBJ whole genome shotgun (WGS) entry which is preliminary data.</text>
</comment>
<reference evidence="1" key="1">
    <citation type="submission" date="2020-10" db="EMBL/GenBank/DDBJ databases">
        <authorList>
            <person name="Gilroy R."/>
        </authorList>
    </citation>
    <scope>NUCLEOTIDE SEQUENCE</scope>
    <source>
        <strain evidence="1">ChiSjej4B22-8148</strain>
    </source>
</reference>
<protein>
    <submittedName>
        <fullName evidence="1">Uncharacterized protein</fullName>
    </submittedName>
</protein>
<organism evidence="1 2">
    <name type="scientific">Candidatus Choladousia intestinavium</name>
    <dbReference type="NCBI Taxonomy" id="2840727"/>
    <lineage>
        <taxon>Bacteria</taxon>
        <taxon>Bacillati</taxon>
        <taxon>Bacillota</taxon>
        <taxon>Clostridia</taxon>
        <taxon>Lachnospirales</taxon>
        <taxon>Lachnospiraceae</taxon>
        <taxon>Lachnospiraceae incertae sedis</taxon>
        <taxon>Candidatus Choladousia</taxon>
    </lineage>
</organism>
<dbReference type="Proteomes" id="UP000886757">
    <property type="component" value="Unassembled WGS sequence"/>
</dbReference>
<reference evidence="1" key="2">
    <citation type="journal article" date="2021" name="PeerJ">
        <title>Extensive microbial diversity within the chicken gut microbiome revealed by metagenomics and culture.</title>
        <authorList>
            <person name="Gilroy R."/>
            <person name="Ravi A."/>
            <person name="Getino M."/>
            <person name="Pursley I."/>
            <person name="Horton D.L."/>
            <person name="Alikhan N.F."/>
            <person name="Baker D."/>
            <person name="Gharbi K."/>
            <person name="Hall N."/>
            <person name="Watson M."/>
            <person name="Adriaenssens E.M."/>
            <person name="Foster-Nyarko E."/>
            <person name="Jarju S."/>
            <person name="Secka A."/>
            <person name="Antonio M."/>
            <person name="Oren A."/>
            <person name="Chaudhuri R.R."/>
            <person name="La Ragione R."/>
            <person name="Hildebrand F."/>
            <person name="Pallen M.J."/>
        </authorList>
    </citation>
    <scope>NUCLEOTIDE SEQUENCE</scope>
    <source>
        <strain evidence="1">ChiSjej4B22-8148</strain>
    </source>
</reference>
<dbReference type="EMBL" id="DVGK01000052">
    <property type="protein sequence ID" value="HIR13147.1"/>
    <property type="molecule type" value="Genomic_DNA"/>
</dbReference>
<name>A0A9D1AD12_9FIRM</name>
<evidence type="ECO:0000313" key="2">
    <source>
        <dbReference type="Proteomes" id="UP000886757"/>
    </source>
</evidence>
<accession>A0A9D1AD12</accession>
<gene>
    <name evidence="1" type="ORF">IAB31_04405</name>
</gene>